<reference evidence="3" key="1">
    <citation type="submission" date="2022-11" db="UniProtKB">
        <authorList>
            <consortium name="WormBaseParasite"/>
        </authorList>
    </citation>
    <scope>IDENTIFICATION</scope>
</reference>
<name>A0A914YD89_9BILA</name>
<dbReference type="WBParaSite" id="PSU_v2.g15419.t1">
    <property type="protein sequence ID" value="PSU_v2.g15419.t1"/>
    <property type="gene ID" value="PSU_v2.g15419"/>
</dbReference>
<organism evidence="2 3">
    <name type="scientific">Panagrolaimus superbus</name>
    <dbReference type="NCBI Taxonomy" id="310955"/>
    <lineage>
        <taxon>Eukaryota</taxon>
        <taxon>Metazoa</taxon>
        <taxon>Ecdysozoa</taxon>
        <taxon>Nematoda</taxon>
        <taxon>Chromadorea</taxon>
        <taxon>Rhabditida</taxon>
        <taxon>Tylenchina</taxon>
        <taxon>Panagrolaimomorpha</taxon>
        <taxon>Panagrolaimoidea</taxon>
        <taxon>Panagrolaimidae</taxon>
        <taxon>Panagrolaimus</taxon>
    </lineage>
</organism>
<proteinExistence type="predicted"/>
<keyword evidence="1" id="KW-1133">Transmembrane helix</keyword>
<keyword evidence="1" id="KW-0472">Membrane</keyword>
<feature type="transmembrane region" description="Helical" evidence="1">
    <location>
        <begin position="20"/>
        <end position="41"/>
    </location>
</feature>
<evidence type="ECO:0000313" key="3">
    <source>
        <dbReference type="WBParaSite" id="PSU_v2.g15419.t1"/>
    </source>
</evidence>
<accession>A0A914YD89</accession>
<sequence length="121" mass="13591">MLSSLPTVSKVQKQMTIQAICVCGEMLFAPLLHIFMLFWEFPVIVEIIAHFGWICLHGDTPIIYFLLNISLRKAVKDMLTPVFAMIKPIIPTSLNKISQNPVYSVSRGTVHAGDNNYVNSI</sequence>
<evidence type="ECO:0000256" key="1">
    <source>
        <dbReference type="SAM" id="Phobius"/>
    </source>
</evidence>
<evidence type="ECO:0000313" key="2">
    <source>
        <dbReference type="Proteomes" id="UP000887577"/>
    </source>
</evidence>
<feature type="transmembrane region" description="Helical" evidence="1">
    <location>
        <begin position="47"/>
        <end position="67"/>
    </location>
</feature>
<dbReference type="InterPro" id="IPR019425">
    <property type="entry name" value="7TM_GPCR_serpentine_rcpt_Srt"/>
</dbReference>
<dbReference type="AlphaFoldDB" id="A0A914YD89"/>
<keyword evidence="1" id="KW-0812">Transmembrane</keyword>
<dbReference type="Proteomes" id="UP000887577">
    <property type="component" value="Unplaced"/>
</dbReference>
<dbReference type="Pfam" id="PF10321">
    <property type="entry name" value="7TM_GPCR_Srt"/>
    <property type="match status" value="1"/>
</dbReference>
<protein>
    <submittedName>
        <fullName evidence="3">G protein-coupled receptor</fullName>
    </submittedName>
</protein>
<keyword evidence="2" id="KW-1185">Reference proteome</keyword>
<dbReference type="SUPFAM" id="SSF81321">
    <property type="entry name" value="Family A G protein-coupled receptor-like"/>
    <property type="match status" value="1"/>
</dbReference>